<dbReference type="InterPro" id="IPR038150">
    <property type="entry name" value="CRR7-like_sf"/>
</dbReference>
<proteinExistence type="predicted"/>
<dbReference type="RefSeq" id="WP_207087527.1">
    <property type="nucleotide sequence ID" value="NZ_JAFLQW010000216.1"/>
</dbReference>
<evidence type="ECO:0000313" key="2">
    <source>
        <dbReference type="Proteomes" id="UP000664844"/>
    </source>
</evidence>
<evidence type="ECO:0000313" key="1">
    <source>
        <dbReference type="EMBL" id="MBO0348992.1"/>
    </source>
</evidence>
<dbReference type="Proteomes" id="UP000664844">
    <property type="component" value="Unassembled WGS sequence"/>
</dbReference>
<accession>A0ABS3FQ29</accession>
<protein>
    <submittedName>
        <fullName evidence="1">Chlororespiratory reduction protein 7</fullName>
    </submittedName>
</protein>
<keyword evidence="2" id="KW-1185">Reference proteome</keyword>
<dbReference type="Gene3D" id="3.90.940.40">
    <property type="entry name" value="Protein CHLORORESPIRATORY REDUCTION 7"/>
    <property type="match status" value="1"/>
</dbReference>
<dbReference type="EMBL" id="JAFLQW010000216">
    <property type="protein sequence ID" value="MBO0348992.1"/>
    <property type="molecule type" value="Genomic_DNA"/>
</dbReference>
<name>A0ABS3FQ29_9CYAN</name>
<reference evidence="1 2" key="1">
    <citation type="submission" date="2021-03" db="EMBL/GenBank/DDBJ databases">
        <title>Metabolic Capacity of the Antarctic Cyanobacterium Phormidium pseudopriestleyi that Sustains Oxygenic Photosynthesis in the Presence of Hydrogen Sulfide.</title>
        <authorList>
            <person name="Lumian J.E."/>
            <person name="Jungblut A.D."/>
            <person name="Dillon M.L."/>
            <person name="Hawes I."/>
            <person name="Doran P.T."/>
            <person name="Mackey T.J."/>
            <person name="Dick G.J."/>
            <person name="Grettenberger C.L."/>
            <person name="Sumner D.Y."/>
        </authorList>
    </citation>
    <scope>NUCLEOTIDE SEQUENCE [LARGE SCALE GENOMIC DNA]</scope>
    <source>
        <strain evidence="1 2">FRX01</strain>
    </source>
</reference>
<dbReference type="InterPro" id="IPR021954">
    <property type="entry name" value="CRR7"/>
</dbReference>
<sequence>MPNSLMYQDETHFVVLEVNQPEQLLTAEELLFRLKAILGDRQDNLPRDLQKFPTIEAQAQYLLETSCEFDLGPGEYFQWYVVRLEK</sequence>
<dbReference type="Pfam" id="PF12095">
    <property type="entry name" value="CRR7"/>
    <property type="match status" value="1"/>
</dbReference>
<dbReference type="PANTHER" id="PTHR36803:SF1">
    <property type="entry name" value="PROTEIN CHLORORESPIRATORY REDUCTION 7, CHLOROPLASTIC"/>
    <property type="match status" value="1"/>
</dbReference>
<dbReference type="PANTHER" id="PTHR36803">
    <property type="entry name" value="PROTEIN CHLORORESPIRATORY REDUCTION 7, CHLOROPLASTIC"/>
    <property type="match status" value="1"/>
</dbReference>
<gene>
    <name evidence="1" type="ORF">J0895_07730</name>
</gene>
<organism evidence="1 2">
    <name type="scientific">Phormidium pseudopriestleyi FRX01</name>
    <dbReference type="NCBI Taxonomy" id="1759528"/>
    <lineage>
        <taxon>Bacteria</taxon>
        <taxon>Bacillati</taxon>
        <taxon>Cyanobacteriota</taxon>
        <taxon>Cyanophyceae</taxon>
        <taxon>Oscillatoriophycideae</taxon>
        <taxon>Oscillatoriales</taxon>
        <taxon>Oscillatoriaceae</taxon>
        <taxon>Phormidium</taxon>
    </lineage>
</organism>
<comment type="caution">
    <text evidence="1">The sequence shown here is derived from an EMBL/GenBank/DDBJ whole genome shotgun (WGS) entry which is preliminary data.</text>
</comment>